<keyword evidence="2" id="KW-1185">Reference proteome</keyword>
<organism evidence="1 2">
    <name type="scientific">Anabarilius grahami</name>
    <name type="common">Kanglang fish</name>
    <name type="synonym">Barilius grahami</name>
    <dbReference type="NCBI Taxonomy" id="495550"/>
    <lineage>
        <taxon>Eukaryota</taxon>
        <taxon>Metazoa</taxon>
        <taxon>Chordata</taxon>
        <taxon>Craniata</taxon>
        <taxon>Vertebrata</taxon>
        <taxon>Euteleostomi</taxon>
        <taxon>Actinopterygii</taxon>
        <taxon>Neopterygii</taxon>
        <taxon>Teleostei</taxon>
        <taxon>Ostariophysi</taxon>
        <taxon>Cypriniformes</taxon>
        <taxon>Xenocyprididae</taxon>
        <taxon>Xenocypridinae</taxon>
        <taxon>Xenocypridinae incertae sedis</taxon>
        <taxon>Anabarilius</taxon>
    </lineage>
</organism>
<proteinExistence type="predicted"/>
<sequence length="140" mass="16166">MKMDAAKNIADELNRGRYTENVLKYNIRLDSLAAEKRVAGHANYWTFRGKQTHSANFGDGYIHKEDPDKEKVCPNNLFHWRQQDLFCFLWEGLREDILLELRLPPDNTSKIVQKEEKGTLSGALQQQYQVKRSIAAAVSN</sequence>
<dbReference type="Proteomes" id="UP000281406">
    <property type="component" value="Unassembled WGS sequence"/>
</dbReference>
<gene>
    <name evidence="1" type="ORF">DPX16_23450</name>
</gene>
<comment type="caution">
    <text evidence="1">The sequence shown here is derived from an EMBL/GenBank/DDBJ whole genome shotgun (WGS) entry which is preliminary data.</text>
</comment>
<evidence type="ECO:0000313" key="1">
    <source>
        <dbReference type="EMBL" id="ROL48800.1"/>
    </source>
</evidence>
<dbReference type="EMBL" id="RJVU01028972">
    <property type="protein sequence ID" value="ROL48800.1"/>
    <property type="molecule type" value="Genomic_DNA"/>
</dbReference>
<dbReference type="AlphaFoldDB" id="A0A3N0YS22"/>
<evidence type="ECO:0000313" key="2">
    <source>
        <dbReference type="Proteomes" id="UP000281406"/>
    </source>
</evidence>
<protein>
    <submittedName>
        <fullName evidence="1">Uncharacterized protein</fullName>
    </submittedName>
</protein>
<name>A0A3N0YS22_ANAGA</name>
<reference evidence="1 2" key="1">
    <citation type="submission" date="2018-10" db="EMBL/GenBank/DDBJ databases">
        <title>Genome assembly for a Yunnan-Guizhou Plateau 3E fish, Anabarilius grahami (Regan), and its evolutionary and genetic applications.</title>
        <authorList>
            <person name="Jiang W."/>
        </authorList>
    </citation>
    <scope>NUCLEOTIDE SEQUENCE [LARGE SCALE GENOMIC DNA]</scope>
    <source>
        <strain evidence="1">AG-KIZ</strain>
        <tissue evidence="1">Muscle</tissue>
    </source>
</reference>
<accession>A0A3N0YS22</accession>